<evidence type="ECO:0000313" key="2">
    <source>
        <dbReference type="Proteomes" id="UP000321726"/>
    </source>
</evidence>
<organism evidence="1 2">
    <name type="scientific">Halomonas cupida</name>
    <dbReference type="NCBI Taxonomy" id="44933"/>
    <lineage>
        <taxon>Bacteria</taxon>
        <taxon>Pseudomonadati</taxon>
        <taxon>Pseudomonadota</taxon>
        <taxon>Gammaproteobacteria</taxon>
        <taxon>Oceanospirillales</taxon>
        <taxon>Halomonadaceae</taxon>
        <taxon>Halomonas</taxon>
    </lineage>
</organism>
<reference evidence="1 2" key="1">
    <citation type="submission" date="2019-07" db="EMBL/GenBank/DDBJ databases">
        <title>Whole genome shotgun sequence of Halomonas cupida NBRC 102219.</title>
        <authorList>
            <person name="Hosoyama A."/>
            <person name="Uohara A."/>
            <person name="Ohji S."/>
            <person name="Ichikawa N."/>
        </authorList>
    </citation>
    <scope>NUCLEOTIDE SEQUENCE [LARGE SCALE GENOMIC DNA]</scope>
    <source>
        <strain evidence="1 2">NBRC 102219</strain>
    </source>
</reference>
<name>A0ABQ0WCE5_9GAMM</name>
<dbReference type="Proteomes" id="UP000321726">
    <property type="component" value="Unassembled WGS sequence"/>
</dbReference>
<evidence type="ECO:0000313" key="1">
    <source>
        <dbReference type="EMBL" id="GEN22893.1"/>
    </source>
</evidence>
<gene>
    <name evidence="1" type="ORF">HCU01_08420</name>
</gene>
<proteinExistence type="predicted"/>
<dbReference type="EMBL" id="BJXU01000030">
    <property type="protein sequence ID" value="GEN22893.1"/>
    <property type="molecule type" value="Genomic_DNA"/>
</dbReference>
<comment type="caution">
    <text evidence="1">The sequence shown here is derived from an EMBL/GenBank/DDBJ whole genome shotgun (WGS) entry which is preliminary data.</text>
</comment>
<keyword evidence="2" id="KW-1185">Reference proteome</keyword>
<protein>
    <submittedName>
        <fullName evidence="1">Uncharacterized protein</fullName>
    </submittedName>
</protein>
<sequence>MVEILRDVWFMGTLRQKHDDKAECNSPSCTIDVAIKQVSLIDLTIARTILMQTRNSSGESRARIGLFFRPCKARRNRPVMHIFARTGMTTDDANAKIAGLAPSLMAISNGVFVWGT</sequence>
<accession>A0ABQ0WCE5</accession>